<dbReference type="InterPro" id="IPR029044">
    <property type="entry name" value="Nucleotide-diphossugar_trans"/>
</dbReference>
<evidence type="ECO:0000313" key="4">
    <source>
        <dbReference type="Proteomes" id="UP000247586"/>
    </source>
</evidence>
<evidence type="ECO:0000313" key="3">
    <source>
        <dbReference type="EMBL" id="AWS00532.1"/>
    </source>
</evidence>
<keyword evidence="4" id="KW-1185">Reference proteome</keyword>
<reference evidence="4" key="3">
    <citation type="submission" date="2020-03" db="EMBL/GenBank/DDBJ databases">
        <title>Sequencing and Assembly of Multiple Reported Metal-Biooxidizing Members of the Extremely Thermoacidophilic Archaeal Family Sulfolobaceae.</title>
        <authorList>
            <person name="Counts J.A."/>
            <person name="Kelly R.M."/>
        </authorList>
    </citation>
    <scope>NUCLEOTIDE SEQUENCE [LARGE SCALE GENOMIC DNA]</scope>
    <source>
        <strain evidence="4">HO1-1</strain>
    </source>
</reference>
<feature type="domain" description="MobA-like NTP transferase" evidence="2">
    <location>
        <begin position="1"/>
        <end position="111"/>
    </location>
</feature>
<accession>A0A2U9IWR0</accession>
<reference evidence="4" key="2">
    <citation type="submission" date="2020-03" db="EMBL/GenBank/DDBJ databases">
        <title>Complete Genome Sequences of Extremely Thermoacidophilic, Metal-Mobilizing Type-Strain Members of the Archaeal Family Sulfolobaceae: Acidianus brierleyi DSM-1651T, Acidianus sulfidivorans DSM-18786T, Metallosphaera hakonensis DSM-7519T, and Metallosphaera prunae DSM-10039T.</title>
        <authorList>
            <person name="Counts J.A."/>
            <person name="Kelly R.M."/>
        </authorList>
    </citation>
    <scope>NUCLEOTIDE SEQUENCE [LARGE SCALE GENOMIC DNA]</scope>
    <source>
        <strain evidence="4">HO1-1</strain>
    </source>
</reference>
<keyword evidence="1" id="KW-0808">Transferase</keyword>
<name>A0A2U9IWR0_9CREN</name>
<dbReference type="Pfam" id="PF12804">
    <property type="entry name" value="NTP_transf_3"/>
    <property type="match status" value="1"/>
</dbReference>
<dbReference type="AlphaFoldDB" id="A0A2U9IWR0"/>
<dbReference type="STRING" id="1293036.GCA_001315825_01856"/>
<dbReference type="PANTHER" id="PTHR19136:SF86">
    <property type="entry name" value="ADENOSYLCOBINAMIDE-PHOSPHATE GUANYLYLTRANSFERASE"/>
    <property type="match status" value="1"/>
</dbReference>
<organism evidence="3 4">
    <name type="scientific">Metallosphaera hakonensis JCM 8857 = DSM 7519</name>
    <dbReference type="NCBI Taxonomy" id="1293036"/>
    <lineage>
        <taxon>Archaea</taxon>
        <taxon>Thermoproteota</taxon>
        <taxon>Thermoprotei</taxon>
        <taxon>Sulfolobales</taxon>
        <taxon>Sulfolobaceae</taxon>
        <taxon>Metallosphaera</taxon>
    </lineage>
</organism>
<reference evidence="3 4" key="1">
    <citation type="submission" date="2018-05" db="EMBL/GenBank/DDBJ databases">
        <title>Complete Genome Sequences of Extremely Thermoacidophilic, Metal-Mobilizing Type-Strain Members of the Archaeal Family Sulfolobaceae: Acidianus brierleyi DSM-1651T, Acidianus sulfidivorans DSM-18786T, Metallosphaera hakonensis DSM-7519T, and Metallosphaera prunae DSM-10039T.</title>
        <authorList>
            <person name="Counts J.A."/>
            <person name="Kelly R.M."/>
        </authorList>
    </citation>
    <scope>NUCLEOTIDE SEQUENCE [LARGE SCALE GENOMIC DNA]</scope>
    <source>
        <strain evidence="3 4">HO1-1</strain>
    </source>
</reference>
<sequence length="161" mass="18125">MAGGKGTRLSPLKPVLKVCEKPMIWWVVEIAKEFANNVYVATVKGHPAERELWSIHSRVIYTSGLGYENDVIEALSSVELPALVLPSDVPFISRQAIETLLNQCKASICTLICETSFIGVSLWNQMRLNDYQDIPFPQRIINVNTQEDLQEINKLCHDKSP</sequence>
<dbReference type="GO" id="GO:0016779">
    <property type="term" value="F:nucleotidyltransferase activity"/>
    <property type="evidence" value="ECO:0007669"/>
    <property type="project" value="TreeGrafter"/>
</dbReference>
<dbReference type="InterPro" id="IPR025877">
    <property type="entry name" value="MobA-like_NTP_Trfase"/>
</dbReference>
<dbReference type="SUPFAM" id="SSF53448">
    <property type="entry name" value="Nucleotide-diphospho-sugar transferases"/>
    <property type="match status" value="1"/>
</dbReference>
<evidence type="ECO:0000259" key="2">
    <source>
        <dbReference type="Pfam" id="PF12804"/>
    </source>
</evidence>
<evidence type="ECO:0000256" key="1">
    <source>
        <dbReference type="ARBA" id="ARBA00022679"/>
    </source>
</evidence>
<dbReference type="PANTHER" id="PTHR19136">
    <property type="entry name" value="MOLYBDENUM COFACTOR GUANYLYLTRANSFERASE"/>
    <property type="match status" value="1"/>
</dbReference>
<dbReference type="KEGG" id="mhk:DFR87_03815"/>
<gene>
    <name evidence="3" type="ORF">DFR87_03815</name>
</gene>
<dbReference type="OrthoDB" id="28434at2157"/>
<dbReference type="Gene3D" id="3.90.550.10">
    <property type="entry name" value="Spore Coat Polysaccharide Biosynthesis Protein SpsA, Chain A"/>
    <property type="match status" value="1"/>
</dbReference>
<protein>
    <submittedName>
        <fullName evidence="3">Cobalamin biosynthesis protein CobY</fullName>
    </submittedName>
</protein>
<dbReference type="Proteomes" id="UP000247586">
    <property type="component" value="Chromosome"/>
</dbReference>
<proteinExistence type="predicted"/>
<dbReference type="EMBL" id="CP029287">
    <property type="protein sequence ID" value="AWS00532.1"/>
    <property type="molecule type" value="Genomic_DNA"/>
</dbReference>